<name>A0AAD2HLI7_9AGAR</name>
<dbReference type="EMBL" id="CAVNYO010000424">
    <property type="protein sequence ID" value="CAK5278654.1"/>
    <property type="molecule type" value="Genomic_DNA"/>
</dbReference>
<gene>
    <name evidence="2" type="ORF">MYCIT1_LOCUS28135</name>
</gene>
<dbReference type="AlphaFoldDB" id="A0AAD2HLI7"/>
<keyword evidence="3" id="KW-1185">Reference proteome</keyword>
<organism evidence="2 3">
    <name type="scientific">Mycena citricolor</name>
    <dbReference type="NCBI Taxonomy" id="2018698"/>
    <lineage>
        <taxon>Eukaryota</taxon>
        <taxon>Fungi</taxon>
        <taxon>Dikarya</taxon>
        <taxon>Basidiomycota</taxon>
        <taxon>Agaricomycotina</taxon>
        <taxon>Agaricomycetes</taxon>
        <taxon>Agaricomycetidae</taxon>
        <taxon>Agaricales</taxon>
        <taxon>Marasmiineae</taxon>
        <taxon>Mycenaceae</taxon>
        <taxon>Mycena</taxon>
    </lineage>
</organism>
<sequence>MPHRGRAPLGPKNLAASDQVIPRLGCAASRRLPFGKQCNRQDCRCEGRKWETRGMRAASRLDPQEHNSEPCAVENNGSGNVLTGDS</sequence>
<accession>A0AAD2HLI7</accession>
<dbReference type="Proteomes" id="UP001295794">
    <property type="component" value="Unassembled WGS sequence"/>
</dbReference>
<feature type="compositionally biased region" description="Polar residues" evidence="1">
    <location>
        <begin position="75"/>
        <end position="86"/>
    </location>
</feature>
<evidence type="ECO:0000313" key="2">
    <source>
        <dbReference type="EMBL" id="CAK5278654.1"/>
    </source>
</evidence>
<reference evidence="2" key="1">
    <citation type="submission" date="2023-11" db="EMBL/GenBank/DDBJ databases">
        <authorList>
            <person name="De Vega J J."/>
            <person name="De Vega J J."/>
        </authorList>
    </citation>
    <scope>NUCLEOTIDE SEQUENCE</scope>
</reference>
<evidence type="ECO:0000256" key="1">
    <source>
        <dbReference type="SAM" id="MobiDB-lite"/>
    </source>
</evidence>
<proteinExistence type="predicted"/>
<protein>
    <submittedName>
        <fullName evidence="2">Uncharacterized protein</fullName>
    </submittedName>
</protein>
<feature type="region of interest" description="Disordered" evidence="1">
    <location>
        <begin position="58"/>
        <end position="86"/>
    </location>
</feature>
<comment type="caution">
    <text evidence="2">The sequence shown here is derived from an EMBL/GenBank/DDBJ whole genome shotgun (WGS) entry which is preliminary data.</text>
</comment>
<evidence type="ECO:0000313" key="3">
    <source>
        <dbReference type="Proteomes" id="UP001295794"/>
    </source>
</evidence>